<organism evidence="1 2">
    <name type="scientific">Oryzias melastigma</name>
    <name type="common">Marine medaka</name>
    <dbReference type="NCBI Taxonomy" id="30732"/>
    <lineage>
        <taxon>Eukaryota</taxon>
        <taxon>Metazoa</taxon>
        <taxon>Chordata</taxon>
        <taxon>Craniata</taxon>
        <taxon>Vertebrata</taxon>
        <taxon>Euteleostomi</taxon>
        <taxon>Actinopterygii</taxon>
        <taxon>Neopterygii</taxon>
        <taxon>Teleostei</taxon>
        <taxon>Neoteleostei</taxon>
        <taxon>Acanthomorphata</taxon>
        <taxon>Ovalentaria</taxon>
        <taxon>Atherinomorphae</taxon>
        <taxon>Beloniformes</taxon>
        <taxon>Adrianichthyidae</taxon>
        <taxon>Oryziinae</taxon>
        <taxon>Oryzias</taxon>
    </lineage>
</organism>
<evidence type="ECO:0000313" key="2">
    <source>
        <dbReference type="Proteomes" id="UP000646548"/>
    </source>
</evidence>
<protein>
    <submittedName>
        <fullName evidence="1">Uncharacterized protein</fullName>
    </submittedName>
</protein>
<dbReference type="Proteomes" id="UP000646548">
    <property type="component" value="Unassembled WGS sequence"/>
</dbReference>
<comment type="caution">
    <text evidence="1">The sequence shown here is derived from an EMBL/GenBank/DDBJ whole genome shotgun (WGS) entry which is preliminary data.</text>
</comment>
<gene>
    <name evidence="1" type="ORF">FQA47_015818</name>
</gene>
<proteinExistence type="predicted"/>
<dbReference type="EMBL" id="WKFB01000387">
    <property type="protein sequence ID" value="KAF6724569.1"/>
    <property type="molecule type" value="Genomic_DNA"/>
</dbReference>
<accession>A0A834CB85</accession>
<sequence length="103" mass="12238">MQRLMVELKPSVFFALPTASCQPNSNIHYLIEASIYYRFLFTYFSPQNSVDQTCKTIKLSFPALQHSSVFLTKTQEVRQKKRRHFFLNEDHLQHSEDLKKKKI</sequence>
<reference evidence="1" key="1">
    <citation type="journal article" name="BMC Genomics">
        <title>Long-read sequencing and de novo genome assembly of marine medaka (Oryzias melastigma).</title>
        <authorList>
            <person name="Liang P."/>
            <person name="Saqib H.S.A."/>
            <person name="Ni X."/>
            <person name="Shen Y."/>
        </authorList>
    </citation>
    <scope>NUCLEOTIDE SEQUENCE</scope>
    <source>
        <strain evidence="1">Bigg-433</strain>
    </source>
</reference>
<name>A0A834CB85_ORYME</name>
<evidence type="ECO:0000313" key="1">
    <source>
        <dbReference type="EMBL" id="KAF6724569.1"/>
    </source>
</evidence>
<dbReference type="AlphaFoldDB" id="A0A834CB85"/>